<sequence length="67" mass="7329">MTQLKLEILELLETGGGLSQFLGPFFLDAPADFDAMKSSSESLDTISSSELNKEQSASSVLFEREEL</sequence>
<comment type="caution">
    <text evidence="2">The sequence shown here is derived from an EMBL/GenBank/DDBJ whole genome shotgun (WGS) entry which is preliminary data.</text>
</comment>
<dbReference type="AlphaFoldDB" id="A0A5B7EIB9"/>
<gene>
    <name evidence="2" type="ORF">E2C01_027520</name>
</gene>
<feature type="region of interest" description="Disordered" evidence="1">
    <location>
        <begin position="43"/>
        <end position="67"/>
    </location>
</feature>
<keyword evidence="3" id="KW-1185">Reference proteome</keyword>
<evidence type="ECO:0000313" key="3">
    <source>
        <dbReference type="Proteomes" id="UP000324222"/>
    </source>
</evidence>
<name>A0A5B7EIB9_PORTR</name>
<evidence type="ECO:0000256" key="1">
    <source>
        <dbReference type="SAM" id="MobiDB-lite"/>
    </source>
</evidence>
<evidence type="ECO:0000313" key="2">
    <source>
        <dbReference type="EMBL" id="MPC34141.1"/>
    </source>
</evidence>
<reference evidence="2 3" key="1">
    <citation type="submission" date="2019-05" db="EMBL/GenBank/DDBJ databases">
        <title>Another draft genome of Portunus trituberculatus and its Hox gene families provides insights of decapod evolution.</title>
        <authorList>
            <person name="Jeong J.-H."/>
            <person name="Song I."/>
            <person name="Kim S."/>
            <person name="Choi T."/>
            <person name="Kim D."/>
            <person name="Ryu S."/>
            <person name="Kim W."/>
        </authorList>
    </citation>
    <scope>NUCLEOTIDE SEQUENCE [LARGE SCALE GENOMIC DNA]</scope>
    <source>
        <tissue evidence="2">Muscle</tissue>
    </source>
</reference>
<proteinExistence type="predicted"/>
<accession>A0A5B7EIB9</accession>
<dbReference type="Proteomes" id="UP000324222">
    <property type="component" value="Unassembled WGS sequence"/>
</dbReference>
<organism evidence="2 3">
    <name type="scientific">Portunus trituberculatus</name>
    <name type="common">Swimming crab</name>
    <name type="synonym">Neptunus trituberculatus</name>
    <dbReference type="NCBI Taxonomy" id="210409"/>
    <lineage>
        <taxon>Eukaryota</taxon>
        <taxon>Metazoa</taxon>
        <taxon>Ecdysozoa</taxon>
        <taxon>Arthropoda</taxon>
        <taxon>Crustacea</taxon>
        <taxon>Multicrustacea</taxon>
        <taxon>Malacostraca</taxon>
        <taxon>Eumalacostraca</taxon>
        <taxon>Eucarida</taxon>
        <taxon>Decapoda</taxon>
        <taxon>Pleocyemata</taxon>
        <taxon>Brachyura</taxon>
        <taxon>Eubrachyura</taxon>
        <taxon>Portunoidea</taxon>
        <taxon>Portunidae</taxon>
        <taxon>Portuninae</taxon>
        <taxon>Portunus</taxon>
    </lineage>
</organism>
<protein>
    <submittedName>
        <fullName evidence="2">Uncharacterized protein</fullName>
    </submittedName>
</protein>
<dbReference type="EMBL" id="VSRR010002993">
    <property type="protein sequence ID" value="MPC34141.1"/>
    <property type="molecule type" value="Genomic_DNA"/>
</dbReference>